<comment type="caution">
    <text evidence="1">The sequence shown here is derived from an EMBL/GenBank/DDBJ whole genome shotgun (WGS) entry which is preliminary data.</text>
</comment>
<keyword evidence="2" id="KW-1185">Reference proteome</keyword>
<reference evidence="1" key="1">
    <citation type="journal article" date="2023" name="Mol. Phylogenet. Evol.">
        <title>Genome-scale phylogeny and comparative genomics of the fungal order Sordariales.</title>
        <authorList>
            <person name="Hensen N."/>
            <person name="Bonometti L."/>
            <person name="Westerberg I."/>
            <person name="Brannstrom I.O."/>
            <person name="Guillou S."/>
            <person name="Cros-Aarteil S."/>
            <person name="Calhoun S."/>
            <person name="Haridas S."/>
            <person name="Kuo A."/>
            <person name="Mondo S."/>
            <person name="Pangilinan J."/>
            <person name="Riley R."/>
            <person name="LaButti K."/>
            <person name="Andreopoulos B."/>
            <person name="Lipzen A."/>
            <person name="Chen C."/>
            <person name="Yan M."/>
            <person name="Daum C."/>
            <person name="Ng V."/>
            <person name="Clum A."/>
            <person name="Steindorff A."/>
            <person name="Ohm R.A."/>
            <person name="Martin F."/>
            <person name="Silar P."/>
            <person name="Natvig D.O."/>
            <person name="Lalanne C."/>
            <person name="Gautier V."/>
            <person name="Ament-Velasquez S.L."/>
            <person name="Kruys A."/>
            <person name="Hutchinson M.I."/>
            <person name="Powell A.J."/>
            <person name="Barry K."/>
            <person name="Miller A.N."/>
            <person name="Grigoriev I.V."/>
            <person name="Debuchy R."/>
            <person name="Gladieux P."/>
            <person name="Hiltunen Thoren M."/>
            <person name="Johannesson H."/>
        </authorList>
    </citation>
    <scope>NUCLEOTIDE SEQUENCE</scope>
    <source>
        <strain evidence="1">CBS 626.80</strain>
    </source>
</reference>
<feature type="non-terminal residue" evidence="1">
    <location>
        <position position="71"/>
    </location>
</feature>
<gene>
    <name evidence="1" type="ORF">QBC32DRAFT_195462</name>
</gene>
<sequence length="71" mass="7826">KAAGSLVHLAMLGGRPDIARAAAVFSRFSGNPTKAEFQHQMRGLKQILVYLKGTSDLSLEFARDFRDLEGY</sequence>
<protein>
    <submittedName>
        <fullName evidence="1">Uncharacterized protein</fullName>
    </submittedName>
</protein>
<proteinExistence type="predicted"/>
<evidence type="ECO:0000313" key="1">
    <source>
        <dbReference type="EMBL" id="KAK3947260.1"/>
    </source>
</evidence>
<organism evidence="1 2">
    <name type="scientific">Pseudoneurospora amorphoporcata</name>
    <dbReference type="NCBI Taxonomy" id="241081"/>
    <lineage>
        <taxon>Eukaryota</taxon>
        <taxon>Fungi</taxon>
        <taxon>Dikarya</taxon>
        <taxon>Ascomycota</taxon>
        <taxon>Pezizomycotina</taxon>
        <taxon>Sordariomycetes</taxon>
        <taxon>Sordariomycetidae</taxon>
        <taxon>Sordariales</taxon>
        <taxon>Sordariaceae</taxon>
        <taxon>Pseudoneurospora</taxon>
    </lineage>
</organism>
<evidence type="ECO:0000313" key="2">
    <source>
        <dbReference type="Proteomes" id="UP001303222"/>
    </source>
</evidence>
<reference evidence="1" key="2">
    <citation type="submission" date="2023-06" db="EMBL/GenBank/DDBJ databases">
        <authorList>
            <consortium name="Lawrence Berkeley National Laboratory"/>
            <person name="Mondo S.J."/>
            <person name="Hensen N."/>
            <person name="Bonometti L."/>
            <person name="Westerberg I."/>
            <person name="Brannstrom I.O."/>
            <person name="Guillou S."/>
            <person name="Cros-Aarteil S."/>
            <person name="Calhoun S."/>
            <person name="Haridas S."/>
            <person name="Kuo A."/>
            <person name="Pangilinan J."/>
            <person name="Riley R."/>
            <person name="Labutti K."/>
            <person name="Andreopoulos B."/>
            <person name="Lipzen A."/>
            <person name="Chen C."/>
            <person name="Yanf M."/>
            <person name="Daum C."/>
            <person name="Ng V."/>
            <person name="Clum A."/>
            <person name="Steindorff A."/>
            <person name="Ohm R."/>
            <person name="Martin F."/>
            <person name="Silar P."/>
            <person name="Natvig D."/>
            <person name="Lalanne C."/>
            <person name="Gautier V."/>
            <person name="Ament-Velasquez S.L."/>
            <person name="Kruys A."/>
            <person name="Hutchinson M.I."/>
            <person name="Powell A.J."/>
            <person name="Barry K."/>
            <person name="Miller A.N."/>
            <person name="Grigoriev I.V."/>
            <person name="Debuchy R."/>
            <person name="Gladieux P."/>
            <person name="Thoren M.H."/>
            <person name="Johannesson H."/>
        </authorList>
    </citation>
    <scope>NUCLEOTIDE SEQUENCE</scope>
    <source>
        <strain evidence="1">CBS 626.80</strain>
    </source>
</reference>
<dbReference type="Proteomes" id="UP001303222">
    <property type="component" value="Unassembled WGS sequence"/>
</dbReference>
<name>A0AAN6NK10_9PEZI</name>
<feature type="non-terminal residue" evidence="1">
    <location>
        <position position="1"/>
    </location>
</feature>
<dbReference type="EMBL" id="MU859381">
    <property type="protein sequence ID" value="KAK3947260.1"/>
    <property type="molecule type" value="Genomic_DNA"/>
</dbReference>
<dbReference type="AlphaFoldDB" id="A0AAN6NK10"/>
<accession>A0AAN6NK10</accession>